<accession>M3HEG8</accession>
<name>M3HEG8_LEPIT</name>
<evidence type="ECO:0000313" key="2">
    <source>
        <dbReference type="Proteomes" id="UP000011778"/>
    </source>
</evidence>
<comment type="caution">
    <text evidence="1">The sequence shown here is derived from an EMBL/GenBank/DDBJ whole genome shotgun (WGS) entry which is preliminary data.</text>
</comment>
<dbReference type="AlphaFoldDB" id="M3HEG8"/>
<evidence type="ECO:0000313" key="1">
    <source>
        <dbReference type="EMBL" id="EMG22734.1"/>
    </source>
</evidence>
<gene>
    <name evidence="1" type="ORF">LEP1GSC150_4889</name>
</gene>
<dbReference type="Proteomes" id="UP000011778">
    <property type="component" value="Unassembled WGS sequence"/>
</dbReference>
<reference evidence="1 2" key="1">
    <citation type="submission" date="2013-02" db="EMBL/GenBank/DDBJ databases">
        <authorList>
            <person name="Harkins D.M."/>
            <person name="Durkin A.S."/>
            <person name="Brinkac L.M."/>
            <person name="Haft D.H."/>
            <person name="Selengut J.D."/>
            <person name="Sanka R."/>
            <person name="DePew J."/>
            <person name="Purushe J."/>
            <person name="Tulsiani S.M."/>
            <person name="Graham G.C."/>
            <person name="Burns M.-A."/>
            <person name="Dohnt M.F."/>
            <person name="Smythe L.D."/>
            <person name="McKay D.B."/>
            <person name="Craig S.B."/>
            <person name="Vinetz J.M."/>
            <person name="Sutton G.G."/>
            <person name="Nierman W.C."/>
            <person name="Fouts D.E."/>
        </authorList>
    </citation>
    <scope>NUCLEOTIDE SEQUENCE [LARGE SCALE GENOMIC DNA]</scope>
    <source>
        <strain evidence="1 2">LT2050</strain>
    </source>
</reference>
<organism evidence="1 2">
    <name type="scientific">Leptospira interrogans serovar Copenhageni str. LT2050</name>
    <dbReference type="NCBI Taxonomy" id="1001598"/>
    <lineage>
        <taxon>Bacteria</taxon>
        <taxon>Pseudomonadati</taxon>
        <taxon>Spirochaetota</taxon>
        <taxon>Spirochaetia</taxon>
        <taxon>Leptospirales</taxon>
        <taxon>Leptospiraceae</taxon>
        <taxon>Leptospira</taxon>
    </lineage>
</organism>
<sequence length="40" mass="4586">MLETVLVSNKSGKGLPELRKIVYSLIETVKNRLERIEEIS</sequence>
<protein>
    <submittedName>
        <fullName evidence="1">Uncharacterized protein</fullName>
    </submittedName>
</protein>
<proteinExistence type="predicted"/>
<dbReference type="EMBL" id="AFMD02000175">
    <property type="protein sequence ID" value="EMG22734.1"/>
    <property type="molecule type" value="Genomic_DNA"/>
</dbReference>